<keyword evidence="7 10" id="KW-0472">Membrane</keyword>
<evidence type="ECO:0000256" key="9">
    <source>
        <dbReference type="ARBA" id="ARBA00023284"/>
    </source>
</evidence>
<keyword evidence="6" id="KW-0560">Oxidoreductase</keyword>
<keyword evidence="13" id="KW-1185">Reference proteome</keyword>
<evidence type="ECO:0000259" key="11">
    <source>
        <dbReference type="SMART" id="SM00756"/>
    </source>
</evidence>
<dbReference type="CDD" id="cd12922">
    <property type="entry name" value="VKOR_5"/>
    <property type="match status" value="1"/>
</dbReference>
<reference evidence="12 13" key="1">
    <citation type="journal article" date="2019" name="Int. J. Syst. Evol. Microbiol.">
        <title>The Global Catalogue of Microorganisms (GCM) 10K type strain sequencing project: providing services to taxonomists for standard genome sequencing and annotation.</title>
        <authorList>
            <consortium name="The Broad Institute Genomics Platform"/>
            <consortium name="The Broad Institute Genome Sequencing Center for Infectious Disease"/>
            <person name="Wu L."/>
            <person name="Ma J."/>
        </authorList>
    </citation>
    <scope>NUCLEOTIDE SEQUENCE [LARGE SCALE GENOMIC DNA]</scope>
    <source>
        <strain evidence="12 13">JCM 13518</strain>
    </source>
</reference>
<protein>
    <submittedName>
        <fullName evidence="12">Vitamin K epoxide reductase family protein</fullName>
    </submittedName>
</protein>
<feature type="transmembrane region" description="Helical" evidence="10">
    <location>
        <begin position="96"/>
        <end position="115"/>
    </location>
</feature>
<accession>A0ABN2JT19</accession>
<keyword evidence="5 10" id="KW-1133">Transmembrane helix</keyword>
<comment type="similarity">
    <text evidence="2">Belongs to the VKOR family.</text>
</comment>
<keyword evidence="8" id="KW-1015">Disulfide bond</keyword>
<dbReference type="Pfam" id="PF07884">
    <property type="entry name" value="VKOR"/>
    <property type="match status" value="1"/>
</dbReference>
<proteinExistence type="inferred from homology"/>
<feature type="transmembrane region" description="Helical" evidence="10">
    <location>
        <begin position="147"/>
        <end position="172"/>
    </location>
</feature>
<feature type="domain" description="Vitamin K epoxide reductase" evidence="11">
    <location>
        <begin position="33"/>
        <end position="174"/>
    </location>
</feature>
<dbReference type="Gene3D" id="1.20.1440.130">
    <property type="entry name" value="VKOR domain"/>
    <property type="match status" value="1"/>
</dbReference>
<evidence type="ECO:0000256" key="7">
    <source>
        <dbReference type="ARBA" id="ARBA00023136"/>
    </source>
</evidence>
<evidence type="ECO:0000256" key="6">
    <source>
        <dbReference type="ARBA" id="ARBA00023002"/>
    </source>
</evidence>
<comment type="caution">
    <text evidence="12">The sequence shown here is derived from an EMBL/GenBank/DDBJ whole genome shotgun (WGS) entry which is preliminary data.</text>
</comment>
<feature type="transmembrane region" description="Helical" evidence="10">
    <location>
        <begin position="193"/>
        <end position="211"/>
    </location>
</feature>
<dbReference type="InterPro" id="IPR038354">
    <property type="entry name" value="VKOR_sf"/>
</dbReference>
<evidence type="ECO:0000256" key="2">
    <source>
        <dbReference type="ARBA" id="ARBA00006214"/>
    </source>
</evidence>
<dbReference type="Proteomes" id="UP001501057">
    <property type="component" value="Unassembled WGS sequence"/>
</dbReference>
<evidence type="ECO:0000256" key="5">
    <source>
        <dbReference type="ARBA" id="ARBA00022989"/>
    </source>
</evidence>
<dbReference type="InterPro" id="IPR041714">
    <property type="entry name" value="VKOR_Actinobacteria"/>
</dbReference>
<dbReference type="EMBL" id="BAAAME010000004">
    <property type="protein sequence ID" value="GAA1738098.1"/>
    <property type="molecule type" value="Genomic_DNA"/>
</dbReference>
<evidence type="ECO:0000256" key="10">
    <source>
        <dbReference type="SAM" id="Phobius"/>
    </source>
</evidence>
<evidence type="ECO:0000256" key="1">
    <source>
        <dbReference type="ARBA" id="ARBA00004141"/>
    </source>
</evidence>
<name>A0ABN2JT19_9ACTN</name>
<keyword evidence="4" id="KW-0874">Quinone</keyword>
<evidence type="ECO:0000256" key="3">
    <source>
        <dbReference type="ARBA" id="ARBA00022692"/>
    </source>
</evidence>
<organism evidence="12 13">
    <name type="scientific">Aeromicrobium alkaliterrae</name>
    <dbReference type="NCBI Taxonomy" id="302168"/>
    <lineage>
        <taxon>Bacteria</taxon>
        <taxon>Bacillati</taxon>
        <taxon>Actinomycetota</taxon>
        <taxon>Actinomycetes</taxon>
        <taxon>Propionibacteriales</taxon>
        <taxon>Nocardioidaceae</taxon>
        <taxon>Aeromicrobium</taxon>
    </lineage>
</organism>
<evidence type="ECO:0000313" key="12">
    <source>
        <dbReference type="EMBL" id="GAA1738098.1"/>
    </source>
</evidence>
<comment type="subcellular location">
    <subcellularLocation>
        <location evidence="1">Membrane</location>
        <topology evidence="1">Multi-pass membrane protein</topology>
    </subcellularLocation>
</comment>
<feature type="transmembrane region" description="Helical" evidence="10">
    <location>
        <begin position="122"/>
        <end position="141"/>
    </location>
</feature>
<dbReference type="InterPro" id="IPR012932">
    <property type="entry name" value="VKOR"/>
</dbReference>
<evidence type="ECO:0000313" key="13">
    <source>
        <dbReference type="Proteomes" id="UP001501057"/>
    </source>
</evidence>
<gene>
    <name evidence="12" type="ORF">GCM10009710_17970</name>
</gene>
<evidence type="ECO:0000256" key="4">
    <source>
        <dbReference type="ARBA" id="ARBA00022719"/>
    </source>
</evidence>
<keyword evidence="3 10" id="KW-0812">Transmembrane</keyword>
<dbReference type="SMART" id="SM00756">
    <property type="entry name" value="VKc"/>
    <property type="match status" value="1"/>
</dbReference>
<feature type="transmembrane region" description="Helical" evidence="10">
    <location>
        <begin position="36"/>
        <end position="56"/>
    </location>
</feature>
<keyword evidence="9" id="KW-0676">Redox-active center</keyword>
<sequence>MVCPLVTVLAYTGGVTDTELADASPSTEPRENLRGLGIFLIVSGGIALASALILTIEKIHLLENPGEALNCDISAFVSCGGVVNQPQASAFGFPNTLLGIVGFTLVVMVGVLLASGVRLPRWYWGGVIVGVTFGIGFVTWLQSQSIYVIQVLCPYCMVVWTMMIPIFVVAIGQAVRELRPESGVGRFLVEWRVLIIALWYVVVASLIWFQFGTTLWA</sequence>
<evidence type="ECO:0000256" key="8">
    <source>
        <dbReference type="ARBA" id="ARBA00023157"/>
    </source>
</evidence>